<evidence type="ECO:0000313" key="2">
    <source>
        <dbReference type="Proteomes" id="UP000267096"/>
    </source>
</evidence>
<dbReference type="AlphaFoldDB" id="A0A3P6QQD9"/>
<reference evidence="1 2" key="1">
    <citation type="submission" date="2018-11" db="EMBL/GenBank/DDBJ databases">
        <authorList>
            <consortium name="Pathogen Informatics"/>
        </authorList>
    </citation>
    <scope>NUCLEOTIDE SEQUENCE [LARGE SCALE GENOMIC DNA]</scope>
</reference>
<organism evidence="1 2">
    <name type="scientific">Anisakis simplex</name>
    <name type="common">Herring worm</name>
    <dbReference type="NCBI Taxonomy" id="6269"/>
    <lineage>
        <taxon>Eukaryota</taxon>
        <taxon>Metazoa</taxon>
        <taxon>Ecdysozoa</taxon>
        <taxon>Nematoda</taxon>
        <taxon>Chromadorea</taxon>
        <taxon>Rhabditida</taxon>
        <taxon>Spirurina</taxon>
        <taxon>Ascaridomorpha</taxon>
        <taxon>Ascaridoidea</taxon>
        <taxon>Anisakidae</taxon>
        <taxon>Anisakis</taxon>
        <taxon>Anisakis simplex complex</taxon>
    </lineage>
</organism>
<proteinExistence type="predicted"/>
<keyword evidence="2" id="KW-1185">Reference proteome</keyword>
<evidence type="ECO:0000313" key="1">
    <source>
        <dbReference type="EMBL" id="VDK34844.1"/>
    </source>
</evidence>
<dbReference type="EMBL" id="UYRR01025252">
    <property type="protein sequence ID" value="VDK34844.1"/>
    <property type="molecule type" value="Genomic_DNA"/>
</dbReference>
<dbReference type="Proteomes" id="UP000267096">
    <property type="component" value="Unassembled WGS sequence"/>
</dbReference>
<protein>
    <submittedName>
        <fullName evidence="1">Uncharacterized protein</fullName>
    </submittedName>
</protein>
<accession>A0A3P6QQD9</accession>
<name>A0A3P6QQD9_ANISI</name>
<sequence>MIASFLLQLSSSTRIAAGDSRAQLIDNLQALQNIFENI</sequence>
<gene>
    <name evidence="1" type="ORF">ASIM_LOCUS8853</name>
</gene>